<evidence type="ECO:0000313" key="4">
    <source>
        <dbReference type="Proteomes" id="UP000095284"/>
    </source>
</evidence>
<proteinExistence type="inferred from homology"/>
<evidence type="ECO:0000313" key="5">
    <source>
        <dbReference type="WBParaSite" id="BXY_0891200.1"/>
    </source>
</evidence>
<protein>
    <submittedName>
        <fullName evidence="5">SSXT domain-containing protein</fullName>
    </submittedName>
</protein>
<dbReference type="Proteomes" id="UP000095284">
    <property type="component" value="Unplaced"/>
</dbReference>
<feature type="compositionally biased region" description="Low complexity" evidence="2">
    <location>
        <begin position="104"/>
        <end position="119"/>
    </location>
</feature>
<comment type="similarity">
    <text evidence="1">Belongs to the SS18 family.</text>
</comment>
<evidence type="ECO:0000256" key="1">
    <source>
        <dbReference type="ARBA" id="ARBA00007945"/>
    </source>
</evidence>
<dbReference type="InterPro" id="IPR007726">
    <property type="entry name" value="SS18_N"/>
</dbReference>
<evidence type="ECO:0000256" key="2">
    <source>
        <dbReference type="SAM" id="MobiDB-lite"/>
    </source>
</evidence>
<organism evidence="4 5">
    <name type="scientific">Bursaphelenchus xylophilus</name>
    <name type="common">Pinewood nematode worm</name>
    <name type="synonym">Aphelenchoides xylophilus</name>
    <dbReference type="NCBI Taxonomy" id="6326"/>
    <lineage>
        <taxon>Eukaryota</taxon>
        <taxon>Metazoa</taxon>
        <taxon>Ecdysozoa</taxon>
        <taxon>Nematoda</taxon>
        <taxon>Chromadorea</taxon>
        <taxon>Rhabditida</taxon>
        <taxon>Tylenchina</taxon>
        <taxon>Tylenchomorpha</taxon>
        <taxon>Aphelenchoidea</taxon>
        <taxon>Aphelenchoididae</taxon>
        <taxon>Bursaphelenchus</taxon>
    </lineage>
</organism>
<dbReference type="AlphaFoldDB" id="A0A1I7S7C3"/>
<dbReference type="WBParaSite" id="BXY_0891200.1">
    <property type="protein sequence ID" value="BXY_0891200.1"/>
    <property type="gene ID" value="BXY_0891200"/>
</dbReference>
<evidence type="ECO:0000259" key="3">
    <source>
        <dbReference type="Pfam" id="PF05030"/>
    </source>
</evidence>
<accession>A0A1I7S7C3</accession>
<feature type="domain" description="SS18 N-terminal" evidence="3">
    <location>
        <begin position="17"/>
        <end position="71"/>
    </location>
</feature>
<feature type="compositionally biased region" description="Polar residues" evidence="2">
    <location>
        <begin position="79"/>
        <end position="103"/>
    </location>
</feature>
<dbReference type="Pfam" id="PF05030">
    <property type="entry name" value="SSXT"/>
    <property type="match status" value="1"/>
</dbReference>
<feature type="region of interest" description="Disordered" evidence="2">
    <location>
        <begin position="79"/>
        <end position="125"/>
    </location>
</feature>
<sequence length="125" mass="14000">MSVAINPDASKGATEEQTSAQKMLIENSQLIETIAEYQRMGKIEDAVKYQELLHQNLTFLADLVDPQLTAQIQEVTAPQPLPLSQQHEPISVNVDQPHQTLGAPSSNPQQYYSPNYPQQRTPRMT</sequence>
<name>A0A1I7S7C3_BURXY</name>
<reference evidence="5" key="1">
    <citation type="submission" date="2016-11" db="UniProtKB">
        <authorList>
            <consortium name="WormBaseParasite"/>
        </authorList>
    </citation>
    <scope>IDENTIFICATION</scope>
</reference>